<sequence length="123" mass="14334">MYATFVFAMFFTTKASAFSSTALRRGLNTSIEQFYNTTEPVWTYRTRAPASFNLSCLVDVTVNTTLSDLYFERSFYSNQTRVKTSLRRLLNKAHTHRSSKTLVYDAMRPIYEQKDPLFVEELL</sequence>
<accession>A0A0C9S467</accession>
<keyword evidence="1" id="KW-0732">Signal</keyword>
<evidence type="ECO:0000256" key="1">
    <source>
        <dbReference type="SAM" id="SignalP"/>
    </source>
</evidence>
<dbReference type="AlphaFoldDB" id="A0A0C9S467"/>
<feature type="signal peptide" evidence="1">
    <location>
        <begin position="1"/>
        <end position="17"/>
    </location>
</feature>
<evidence type="ECO:0000313" key="2">
    <source>
        <dbReference type="EMBL" id="JAG91994.1"/>
    </source>
</evidence>
<feature type="chain" id="PRO_5002202577" evidence="1">
    <location>
        <begin position="18"/>
        <end position="123"/>
    </location>
</feature>
<organism evidence="2">
    <name type="scientific">Amblyomma americanum</name>
    <name type="common">Lone star tick</name>
    <dbReference type="NCBI Taxonomy" id="6943"/>
    <lineage>
        <taxon>Eukaryota</taxon>
        <taxon>Metazoa</taxon>
        <taxon>Ecdysozoa</taxon>
        <taxon>Arthropoda</taxon>
        <taxon>Chelicerata</taxon>
        <taxon>Arachnida</taxon>
        <taxon>Acari</taxon>
        <taxon>Parasitiformes</taxon>
        <taxon>Ixodida</taxon>
        <taxon>Ixodoidea</taxon>
        <taxon>Ixodidae</taxon>
        <taxon>Amblyomminae</taxon>
        <taxon>Amblyomma</taxon>
    </lineage>
</organism>
<dbReference type="EMBL" id="GBZX01000746">
    <property type="protein sequence ID" value="JAG91994.1"/>
    <property type="molecule type" value="mRNA"/>
</dbReference>
<name>A0A0C9S467_AMBAM</name>
<reference evidence="2" key="1">
    <citation type="journal article" date="2015" name="PLoS ONE">
        <title>An Insight into the Sialome of the Lone Star Tick, Amblyomma americanum, with a Glimpse on Its Time Dependent Gene Expression.</title>
        <authorList>
            <person name="Karim S."/>
            <person name="Ribeiro J.M."/>
        </authorList>
    </citation>
    <scope>NUCLEOTIDE SEQUENCE</scope>
    <source>
        <tissue evidence="2">Salivary gland</tissue>
    </source>
</reference>
<protein>
    <submittedName>
        <fullName evidence="2">Putative secreted protein</fullName>
    </submittedName>
</protein>
<proteinExistence type="evidence at transcript level"/>